<name>A0ACA9JUI9_9GLOM</name>
<reference evidence="1" key="1">
    <citation type="submission" date="2021-06" db="EMBL/GenBank/DDBJ databases">
        <authorList>
            <person name="Kallberg Y."/>
            <person name="Tangrot J."/>
            <person name="Rosling A."/>
        </authorList>
    </citation>
    <scope>NUCLEOTIDE SEQUENCE</scope>
    <source>
        <strain evidence="1">AU212A</strain>
    </source>
</reference>
<keyword evidence="2" id="KW-1185">Reference proteome</keyword>
<evidence type="ECO:0000313" key="2">
    <source>
        <dbReference type="Proteomes" id="UP000789860"/>
    </source>
</evidence>
<accession>A0ACA9JUI9</accession>
<organism evidence="1 2">
    <name type="scientific">Scutellospora calospora</name>
    <dbReference type="NCBI Taxonomy" id="85575"/>
    <lineage>
        <taxon>Eukaryota</taxon>
        <taxon>Fungi</taxon>
        <taxon>Fungi incertae sedis</taxon>
        <taxon>Mucoromycota</taxon>
        <taxon>Glomeromycotina</taxon>
        <taxon>Glomeromycetes</taxon>
        <taxon>Diversisporales</taxon>
        <taxon>Gigasporaceae</taxon>
        <taxon>Scutellospora</taxon>
    </lineage>
</organism>
<evidence type="ECO:0000313" key="1">
    <source>
        <dbReference type="EMBL" id="CAG8435884.1"/>
    </source>
</evidence>
<proteinExistence type="predicted"/>
<dbReference type="EMBL" id="CAJVPM010000097">
    <property type="protein sequence ID" value="CAG8435884.1"/>
    <property type="molecule type" value="Genomic_DNA"/>
</dbReference>
<protein>
    <submittedName>
        <fullName evidence="1">8523_t:CDS:1</fullName>
    </submittedName>
</protein>
<dbReference type="Proteomes" id="UP000789860">
    <property type="component" value="Unassembled WGS sequence"/>
</dbReference>
<comment type="caution">
    <text evidence="1">The sequence shown here is derived from an EMBL/GenBank/DDBJ whole genome shotgun (WGS) entry which is preliminary data.</text>
</comment>
<gene>
    <name evidence="1" type="ORF">SCALOS_LOCUS235</name>
</gene>
<sequence>MDESESDIELEVLIEYDSAEDFSEIDSFDDNEVISDLSDKNCFEVTTLNNEHVGYKLHPLAKQFNLMLRKLLKEILEEIYLYNAISRFRHDFEPVRDDMRVLLKRLYEKKIEDPHWVFSMEIDPKQVILQIGPQNVVNTIFEPVARQLNKFMMPNIIKKQEEQMNLSLHYHAIEINFEVILFKEKEIDKLDQYIDNLFDCSQVQLSLFTTDSSIILELDVNRTEEFTNKVVLEQSSNEIFKAISKKHHPKKSDSKRIKSVIENFNTKTQYKYKVYKQEGHNSKICKEKSLWILMRMIKPKVNVSQATS</sequence>